<dbReference type="EMBL" id="CM047742">
    <property type="protein sequence ID" value="KAJ0035686.1"/>
    <property type="molecule type" value="Genomic_DNA"/>
</dbReference>
<evidence type="ECO:0000313" key="2">
    <source>
        <dbReference type="Proteomes" id="UP001163603"/>
    </source>
</evidence>
<comment type="caution">
    <text evidence="1">The sequence shown here is derived from an EMBL/GenBank/DDBJ whole genome shotgun (WGS) entry which is preliminary data.</text>
</comment>
<evidence type="ECO:0000313" key="1">
    <source>
        <dbReference type="EMBL" id="KAJ0035686.1"/>
    </source>
</evidence>
<gene>
    <name evidence="1" type="ORF">Pint_25555</name>
</gene>
<protein>
    <submittedName>
        <fullName evidence="1">Uncharacterized protein</fullName>
    </submittedName>
</protein>
<organism evidence="1 2">
    <name type="scientific">Pistacia integerrima</name>
    <dbReference type="NCBI Taxonomy" id="434235"/>
    <lineage>
        <taxon>Eukaryota</taxon>
        <taxon>Viridiplantae</taxon>
        <taxon>Streptophyta</taxon>
        <taxon>Embryophyta</taxon>
        <taxon>Tracheophyta</taxon>
        <taxon>Spermatophyta</taxon>
        <taxon>Magnoliopsida</taxon>
        <taxon>eudicotyledons</taxon>
        <taxon>Gunneridae</taxon>
        <taxon>Pentapetalae</taxon>
        <taxon>rosids</taxon>
        <taxon>malvids</taxon>
        <taxon>Sapindales</taxon>
        <taxon>Anacardiaceae</taxon>
        <taxon>Pistacia</taxon>
    </lineage>
</organism>
<dbReference type="Proteomes" id="UP001163603">
    <property type="component" value="Chromosome 7"/>
</dbReference>
<accession>A0ACC0YEY3</accession>
<reference evidence="2" key="1">
    <citation type="journal article" date="2023" name="G3 (Bethesda)">
        <title>Genome assembly and association tests identify interacting loci associated with vigor, precocity, and sex in interspecific pistachio rootstocks.</title>
        <authorList>
            <person name="Palmer W."/>
            <person name="Jacygrad E."/>
            <person name="Sagayaradj S."/>
            <person name="Cavanaugh K."/>
            <person name="Han R."/>
            <person name="Bertier L."/>
            <person name="Beede B."/>
            <person name="Kafkas S."/>
            <person name="Golino D."/>
            <person name="Preece J."/>
            <person name="Michelmore R."/>
        </authorList>
    </citation>
    <scope>NUCLEOTIDE SEQUENCE [LARGE SCALE GENOMIC DNA]</scope>
</reference>
<sequence>MEIQSNWEDQNDPFESGLSSIVTSPAASNGSAIPADAFMIREVIGRLGNICNSSDISPQSYLNNTFSIPFESKKLGGSNDGNKKFSRSSTPEESSVSDQIPKPQIDSNPRKRKSIPRPKLVAETEESDTKRSKAETNTNDNSKPPEPPKDYIHVRARRGQATDSHSLAERVRREKISERMKFLQDLVPGCNKVTGKAVMLDEIINYVQSLQRQVEFLSMKLASVTPRMDSNMDALLSKDMFQFSRGSGQPTLYPVDSSVTLPFGYQQELPLYNISNAENQFLINQLHQNPSMQFPPINEAAFQVPSFWEDDLQSLVQMGFNRNQPQAFHGSMGEAQLKIEL</sequence>
<name>A0ACC0YEY3_9ROSI</name>
<proteinExistence type="predicted"/>
<keyword evidence="2" id="KW-1185">Reference proteome</keyword>